<feature type="signal peptide" evidence="1">
    <location>
        <begin position="1"/>
        <end position="37"/>
    </location>
</feature>
<dbReference type="Gene3D" id="2.30.30.40">
    <property type="entry name" value="SH3 Domains"/>
    <property type="match status" value="1"/>
</dbReference>
<feature type="domain" description="SH3b" evidence="2">
    <location>
        <begin position="47"/>
        <end position="101"/>
    </location>
</feature>
<dbReference type="RefSeq" id="WP_053925940.1">
    <property type="nucleotide sequence ID" value="NZ_JBIAYA010000004.1"/>
</dbReference>
<reference evidence="4" key="1">
    <citation type="submission" date="2015-07" db="EMBL/GenBank/DDBJ databases">
        <authorList>
            <person name="Ju K.-S."/>
            <person name="Doroghazi J.R."/>
            <person name="Metcalf W.W."/>
        </authorList>
    </citation>
    <scope>NUCLEOTIDE SEQUENCE [LARGE SCALE GENOMIC DNA]</scope>
    <source>
        <strain evidence="4">NRRL ISP-5002</strain>
    </source>
</reference>
<keyword evidence="1" id="KW-0732">Signal</keyword>
<keyword evidence="4" id="KW-1185">Reference proteome</keyword>
<dbReference type="Proteomes" id="UP000037982">
    <property type="component" value="Unassembled WGS sequence"/>
</dbReference>
<evidence type="ECO:0000313" key="3">
    <source>
        <dbReference type="EMBL" id="KPC61162.1"/>
    </source>
</evidence>
<proteinExistence type="predicted"/>
<evidence type="ECO:0000259" key="2">
    <source>
        <dbReference type="Pfam" id="PF08239"/>
    </source>
</evidence>
<dbReference type="EMBL" id="LGKG01000151">
    <property type="protein sequence ID" value="KPC61162.1"/>
    <property type="molecule type" value="Genomic_DNA"/>
</dbReference>
<dbReference type="AlphaFoldDB" id="A0A0N0GXQ4"/>
<accession>A0A0N0GXQ4</accession>
<organism evidence="3 4">
    <name type="scientific">Streptomyces chattanoogensis</name>
    <dbReference type="NCBI Taxonomy" id="66876"/>
    <lineage>
        <taxon>Bacteria</taxon>
        <taxon>Bacillati</taxon>
        <taxon>Actinomycetota</taxon>
        <taxon>Actinomycetes</taxon>
        <taxon>Kitasatosporales</taxon>
        <taxon>Streptomycetaceae</taxon>
        <taxon>Streptomyces</taxon>
    </lineage>
</organism>
<feature type="chain" id="PRO_5005850092" description="SH3b domain-containing protein" evidence="1">
    <location>
        <begin position="38"/>
        <end position="103"/>
    </location>
</feature>
<evidence type="ECO:0000256" key="1">
    <source>
        <dbReference type="SAM" id="SignalP"/>
    </source>
</evidence>
<dbReference type="InterPro" id="IPR003646">
    <property type="entry name" value="SH3-like_bac-type"/>
</dbReference>
<dbReference type="PATRIC" id="fig|66876.3.peg.5621"/>
<name>A0A0N0GXQ4_9ACTN</name>
<sequence length="103" mass="10932">MTFAVRGKNTRKRAFALTGLVLAAAIGGATLSTPAYADDVYGHCTGDGVRIRSTPSTSGAVLGLCYTGERLAHRDVSSDGQWDKVYDVDSGVSGWISHGYFSW</sequence>
<evidence type="ECO:0000313" key="4">
    <source>
        <dbReference type="Proteomes" id="UP000037982"/>
    </source>
</evidence>
<gene>
    <name evidence="3" type="ORF">ADL29_25625</name>
</gene>
<protein>
    <recommendedName>
        <fullName evidence="2">SH3b domain-containing protein</fullName>
    </recommendedName>
</protein>
<dbReference type="Pfam" id="PF08239">
    <property type="entry name" value="SH3_3"/>
    <property type="match status" value="1"/>
</dbReference>
<comment type="caution">
    <text evidence="3">The sequence shown here is derived from an EMBL/GenBank/DDBJ whole genome shotgun (WGS) entry which is preliminary data.</text>
</comment>